<dbReference type="EMBL" id="QGKM01000001">
    <property type="protein sequence ID" value="PWR00691.1"/>
    <property type="molecule type" value="Genomic_DNA"/>
</dbReference>
<reference evidence="4 5" key="1">
    <citation type="submission" date="2018-05" db="EMBL/GenBank/DDBJ databases">
        <title>Leucothrix arctica sp. nov., isolated from Arctic seawater.</title>
        <authorList>
            <person name="Choi A."/>
            <person name="Baek K."/>
        </authorList>
    </citation>
    <scope>NUCLEOTIDE SEQUENCE [LARGE SCALE GENOMIC DNA]</scope>
    <source>
        <strain evidence="4 5">JCM 18388</strain>
    </source>
</reference>
<organism evidence="4 5">
    <name type="scientific">Leucothrix pacifica</name>
    <dbReference type="NCBI Taxonomy" id="1247513"/>
    <lineage>
        <taxon>Bacteria</taxon>
        <taxon>Pseudomonadati</taxon>
        <taxon>Pseudomonadota</taxon>
        <taxon>Gammaproteobacteria</taxon>
        <taxon>Thiotrichales</taxon>
        <taxon>Thiotrichaceae</taxon>
        <taxon>Leucothrix</taxon>
    </lineage>
</organism>
<accession>A0A317CVZ7</accession>
<feature type="domain" description="Rhodanese" evidence="3">
    <location>
        <begin position="19"/>
        <end position="137"/>
    </location>
</feature>
<dbReference type="InterPro" id="IPR001763">
    <property type="entry name" value="Rhodanese-like_dom"/>
</dbReference>
<keyword evidence="2" id="KW-0677">Repeat</keyword>
<dbReference type="PANTHER" id="PTHR11364">
    <property type="entry name" value="THIOSULFATE SULFERTANSFERASE"/>
    <property type="match status" value="1"/>
</dbReference>
<keyword evidence="4" id="KW-0670">Pyruvate</keyword>
<dbReference type="PANTHER" id="PTHR11364:SF27">
    <property type="entry name" value="SULFURTRANSFERASE"/>
    <property type="match status" value="1"/>
</dbReference>
<dbReference type="GO" id="GO:0004792">
    <property type="term" value="F:thiosulfate-cyanide sulfurtransferase activity"/>
    <property type="evidence" value="ECO:0007669"/>
    <property type="project" value="TreeGrafter"/>
</dbReference>
<keyword evidence="1 4" id="KW-0808">Transferase</keyword>
<dbReference type="CDD" id="cd01448">
    <property type="entry name" value="TST_Repeat_1"/>
    <property type="match status" value="1"/>
</dbReference>
<dbReference type="PROSITE" id="PS50206">
    <property type="entry name" value="RHODANESE_3"/>
    <property type="match status" value="2"/>
</dbReference>
<dbReference type="FunFam" id="3.40.250.10:FF:000001">
    <property type="entry name" value="Sulfurtransferase"/>
    <property type="match status" value="1"/>
</dbReference>
<dbReference type="Gene3D" id="3.40.250.10">
    <property type="entry name" value="Rhodanese-like domain"/>
    <property type="match status" value="2"/>
</dbReference>
<evidence type="ECO:0000313" key="5">
    <source>
        <dbReference type="Proteomes" id="UP000245539"/>
    </source>
</evidence>
<proteinExistence type="predicted"/>
<dbReference type="InterPro" id="IPR036873">
    <property type="entry name" value="Rhodanese-like_dom_sf"/>
</dbReference>
<dbReference type="SUPFAM" id="SSF52821">
    <property type="entry name" value="Rhodanese/Cell cycle control phosphatase"/>
    <property type="match status" value="2"/>
</dbReference>
<keyword evidence="5" id="KW-1185">Reference proteome</keyword>
<evidence type="ECO:0000256" key="2">
    <source>
        <dbReference type="ARBA" id="ARBA00022737"/>
    </source>
</evidence>
<evidence type="ECO:0000313" key="4">
    <source>
        <dbReference type="EMBL" id="PWR00691.1"/>
    </source>
</evidence>
<dbReference type="SMART" id="SM00450">
    <property type="entry name" value="RHOD"/>
    <property type="match status" value="2"/>
</dbReference>
<dbReference type="CDD" id="cd01449">
    <property type="entry name" value="TST_Repeat_2"/>
    <property type="match status" value="1"/>
</dbReference>
<protein>
    <submittedName>
        <fullName evidence="4">3-mercaptopyruvate sulfurtransferase</fullName>
    </submittedName>
</protein>
<name>A0A317CVZ7_9GAMM</name>
<dbReference type="Proteomes" id="UP000245539">
    <property type="component" value="Unassembled WGS sequence"/>
</dbReference>
<dbReference type="RefSeq" id="WP_109835672.1">
    <property type="nucleotide sequence ID" value="NZ_QGKM01000001.1"/>
</dbReference>
<evidence type="ECO:0000259" key="3">
    <source>
        <dbReference type="PROSITE" id="PS50206"/>
    </source>
</evidence>
<gene>
    <name evidence="4" type="ORF">DKW60_00335</name>
</gene>
<dbReference type="NCBIfam" id="NF008557">
    <property type="entry name" value="PRK11493.1"/>
    <property type="match status" value="1"/>
</dbReference>
<dbReference type="Pfam" id="PF00581">
    <property type="entry name" value="Rhodanese"/>
    <property type="match status" value="2"/>
</dbReference>
<evidence type="ECO:0000256" key="1">
    <source>
        <dbReference type="ARBA" id="ARBA00022679"/>
    </source>
</evidence>
<dbReference type="InterPro" id="IPR045078">
    <property type="entry name" value="TST/MPST-like"/>
</dbReference>
<dbReference type="AlphaFoldDB" id="A0A317CVZ7"/>
<sequence>MNTFPTPLITAEQLSHRLDTDNLVVLDASYFMPAMQRDGRSEWQQQRIDNAQYFDFDQEICQQGAEYPHMMPTPELFSDAVQALGVNQNSDVVVYDSLGMFSSPRAWWMFRAMGHEAVAILDGGLPAWQSAGLPLNTDAPEPPKNGNFVASYQPDMISDVDAVLQALDDDSAVVLDARAASRFDGTEAEPREVLRSGHMPGAKNLPFMGLLNNGFLKSTEKLAPLFSELANKDQRLIFSCGSGVTACHLALAAHVCGYPDLSVYDGSWSEWGAREDLPLATTASNA</sequence>
<comment type="caution">
    <text evidence="4">The sequence shown here is derived from an EMBL/GenBank/DDBJ whole genome shotgun (WGS) entry which is preliminary data.</text>
</comment>
<feature type="domain" description="Rhodanese" evidence="3">
    <location>
        <begin position="168"/>
        <end position="280"/>
    </location>
</feature>
<dbReference type="OrthoDB" id="9781034at2"/>